<dbReference type="PANTHER" id="PTHR47707:SF1">
    <property type="entry name" value="NUDIX HYDROLASE FAMILY PROTEIN"/>
    <property type="match status" value="1"/>
</dbReference>
<keyword evidence="5" id="KW-0479">Metal-binding</keyword>
<dbReference type="EC" id="3.6.1.55" evidence="11"/>
<gene>
    <name evidence="14" type="ORF">V1351_05625</name>
</gene>
<evidence type="ECO:0000256" key="11">
    <source>
        <dbReference type="ARBA" id="ARBA00038905"/>
    </source>
</evidence>
<name>A0ABZ2MKL8_9MICO</name>
<evidence type="ECO:0000256" key="8">
    <source>
        <dbReference type="ARBA" id="ARBA00022842"/>
    </source>
</evidence>
<protein>
    <recommendedName>
        <fullName evidence="11">8-oxo-dGTP diphosphatase</fullName>
        <ecNumber evidence="11">3.6.1.55</ecNumber>
    </recommendedName>
</protein>
<evidence type="ECO:0000256" key="2">
    <source>
        <dbReference type="ARBA" id="ARBA00005582"/>
    </source>
</evidence>
<dbReference type="Proteomes" id="UP001382727">
    <property type="component" value="Chromosome"/>
</dbReference>
<evidence type="ECO:0000256" key="10">
    <source>
        <dbReference type="ARBA" id="ARBA00035861"/>
    </source>
</evidence>
<dbReference type="EMBL" id="CP144913">
    <property type="protein sequence ID" value="WXB77547.1"/>
    <property type="molecule type" value="Genomic_DNA"/>
</dbReference>
<comment type="catalytic activity">
    <reaction evidence="10">
        <text>8-oxo-dGTP + H2O = 8-oxo-dGMP + diphosphate + H(+)</text>
        <dbReference type="Rhea" id="RHEA:31575"/>
        <dbReference type="ChEBI" id="CHEBI:15377"/>
        <dbReference type="ChEBI" id="CHEBI:15378"/>
        <dbReference type="ChEBI" id="CHEBI:33019"/>
        <dbReference type="ChEBI" id="CHEBI:63224"/>
        <dbReference type="ChEBI" id="CHEBI:77896"/>
        <dbReference type="EC" id="3.6.1.55"/>
    </reaction>
</comment>
<evidence type="ECO:0000256" key="5">
    <source>
        <dbReference type="ARBA" id="ARBA00022723"/>
    </source>
</evidence>
<evidence type="ECO:0000256" key="7">
    <source>
        <dbReference type="ARBA" id="ARBA00022801"/>
    </source>
</evidence>
<evidence type="ECO:0000313" key="15">
    <source>
        <dbReference type="Proteomes" id="UP001382727"/>
    </source>
</evidence>
<dbReference type="InterPro" id="IPR020476">
    <property type="entry name" value="Nudix_hydrolase"/>
</dbReference>
<dbReference type="InterPro" id="IPR015797">
    <property type="entry name" value="NUDIX_hydrolase-like_dom_sf"/>
</dbReference>
<keyword evidence="15" id="KW-1185">Reference proteome</keyword>
<dbReference type="GO" id="GO:0016787">
    <property type="term" value="F:hydrolase activity"/>
    <property type="evidence" value="ECO:0007669"/>
    <property type="project" value="UniProtKB-KW"/>
</dbReference>
<dbReference type="RefSeq" id="WP_338751547.1">
    <property type="nucleotide sequence ID" value="NZ_CP144913.1"/>
</dbReference>
<dbReference type="InterPro" id="IPR020084">
    <property type="entry name" value="NUDIX_hydrolase_CS"/>
</dbReference>
<reference evidence="14 15" key="1">
    <citation type="submission" date="2024-02" db="EMBL/GenBank/DDBJ databases">
        <title>Janibacter sp. nov., isolated from gut of marine sandworm.</title>
        <authorList>
            <person name="Kim B."/>
            <person name="Jun M.O."/>
            <person name="Shin N.-R."/>
        </authorList>
    </citation>
    <scope>NUCLEOTIDE SEQUENCE [LARGE SCALE GENOMIC DNA]</scope>
    <source>
        <strain evidence="14 15">A1S7</strain>
    </source>
</reference>
<evidence type="ECO:0000256" key="3">
    <source>
        <dbReference type="ARBA" id="ARBA00022457"/>
    </source>
</evidence>
<dbReference type="InterPro" id="IPR047127">
    <property type="entry name" value="MutT-like"/>
</dbReference>
<dbReference type="PROSITE" id="PS51462">
    <property type="entry name" value="NUDIX"/>
    <property type="match status" value="1"/>
</dbReference>
<keyword evidence="9" id="KW-0234">DNA repair</keyword>
<evidence type="ECO:0000256" key="9">
    <source>
        <dbReference type="ARBA" id="ARBA00023204"/>
    </source>
</evidence>
<dbReference type="PANTHER" id="PTHR47707">
    <property type="entry name" value="8-OXO-DGTP DIPHOSPHATASE"/>
    <property type="match status" value="1"/>
</dbReference>
<comment type="cofactor">
    <cofactor evidence="1">
        <name>Mg(2+)</name>
        <dbReference type="ChEBI" id="CHEBI:18420"/>
    </cofactor>
</comment>
<dbReference type="CDD" id="cd03425">
    <property type="entry name" value="NUDIX_MutT_NudA_like"/>
    <property type="match status" value="1"/>
</dbReference>
<organism evidence="14 15">
    <name type="scientific">Janibacter alittae</name>
    <dbReference type="NCBI Taxonomy" id="3115209"/>
    <lineage>
        <taxon>Bacteria</taxon>
        <taxon>Bacillati</taxon>
        <taxon>Actinomycetota</taxon>
        <taxon>Actinomycetes</taxon>
        <taxon>Micrococcales</taxon>
        <taxon>Intrasporangiaceae</taxon>
        <taxon>Janibacter</taxon>
    </lineage>
</organism>
<dbReference type="PRINTS" id="PR00502">
    <property type="entry name" value="NUDIXFAMILY"/>
</dbReference>
<dbReference type="PROSITE" id="PS00893">
    <property type="entry name" value="NUDIX_BOX"/>
    <property type="match status" value="1"/>
</dbReference>
<evidence type="ECO:0000259" key="13">
    <source>
        <dbReference type="PROSITE" id="PS51462"/>
    </source>
</evidence>
<accession>A0ABZ2MKL8</accession>
<keyword evidence="4" id="KW-0235">DNA replication</keyword>
<dbReference type="InterPro" id="IPR000086">
    <property type="entry name" value="NUDIX_hydrolase_dom"/>
</dbReference>
<keyword evidence="8" id="KW-0460">Magnesium</keyword>
<evidence type="ECO:0000256" key="4">
    <source>
        <dbReference type="ARBA" id="ARBA00022705"/>
    </source>
</evidence>
<dbReference type="Gene3D" id="3.90.79.10">
    <property type="entry name" value="Nucleoside Triphosphate Pyrophosphohydrolase"/>
    <property type="match status" value="1"/>
</dbReference>
<feature type="domain" description="Nudix hydrolase" evidence="13">
    <location>
        <begin position="3"/>
        <end position="126"/>
    </location>
</feature>
<proteinExistence type="inferred from homology"/>
<comment type="similarity">
    <text evidence="2 12">Belongs to the Nudix hydrolase family.</text>
</comment>
<keyword evidence="6" id="KW-0227">DNA damage</keyword>
<sequence length="149" mass="16233">MKKSIDVVGAVIVSDHRILCAQRATGPLAGLWEFPGGKVETDETPAEALEREVTEELGCQISVGDRITTTQHEYDFATITLTTFYCQLLNGEPELTEHQAVRWLPAAALSQLDWAPADIPAVQLIQATYVYRITATIGGMSPVTGKLHP</sequence>
<dbReference type="Pfam" id="PF00293">
    <property type="entry name" value="NUDIX"/>
    <property type="match status" value="1"/>
</dbReference>
<keyword evidence="3" id="KW-0515">Mutator protein</keyword>
<dbReference type="SUPFAM" id="SSF55811">
    <property type="entry name" value="Nudix"/>
    <property type="match status" value="1"/>
</dbReference>
<keyword evidence="7 12" id="KW-0378">Hydrolase</keyword>
<evidence type="ECO:0000256" key="1">
    <source>
        <dbReference type="ARBA" id="ARBA00001946"/>
    </source>
</evidence>
<evidence type="ECO:0000256" key="12">
    <source>
        <dbReference type="RuleBase" id="RU003476"/>
    </source>
</evidence>
<evidence type="ECO:0000256" key="6">
    <source>
        <dbReference type="ARBA" id="ARBA00022763"/>
    </source>
</evidence>
<evidence type="ECO:0000313" key="14">
    <source>
        <dbReference type="EMBL" id="WXB77547.1"/>
    </source>
</evidence>